<dbReference type="PANTHER" id="PTHR31302:SF22">
    <property type="entry name" value="PHOSPHOESTERASE"/>
    <property type="match status" value="1"/>
</dbReference>
<dbReference type="AlphaFoldDB" id="A0A1T5BAM4"/>
<evidence type="ECO:0000313" key="2">
    <source>
        <dbReference type="EMBL" id="SKB44322.1"/>
    </source>
</evidence>
<dbReference type="InterPro" id="IPR004843">
    <property type="entry name" value="Calcineurin-like_PHP"/>
</dbReference>
<dbReference type="PANTHER" id="PTHR31302">
    <property type="entry name" value="TRANSMEMBRANE PROTEIN WITH METALLOPHOSPHOESTERASE DOMAIN-RELATED"/>
    <property type="match status" value="1"/>
</dbReference>
<name>A0A1T5BAM4_9FIRM</name>
<reference evidence="3" key="1">
    <citation type="submission" date="2017-02" db="EMBL/GenBank/DDBJ databases">
        <authorList>
            <person name="Varghese N."/>
            <person name="Submissions S."/>
        </authorList>
    </citation>
    <scope>NUCLEOTIDE SEQUENCE [LARGE SCALE GENOMIC DNA]</scope>
    <source>
        <strain evidence="3">ATCC 35199</strain>
    </source>
</reference>
<dbReference type="InterPro" id="IPR051158">
    <property type="entry name" value="Metallophosphoesterase_sf"/>
</dbReference>
<dbReference type="PIRSF" id="PIRSF033094">
    <property type="entry name" value="Pesterase_CT488"/>
    <property type="match status" value="1"/>
</dbReference>
<evidence type="ECO:0000313" key="3">
    <source>
        <dbReference type="Proteomes" id="UP000243406"/>
    </source>
</evidence>
<dbReference type="Pfam" id="PF00149">
    <property type="entry name" value="Metallophos"/>
    <property type="match status" value="1"/>
</dbReference>
<dbReference type="Proteomes" id="UP000243406">
    <property type="component" value="Unassembled WGS sequence"/>
</dbReference>
<accession>A0A1T5BAM4</accession>
<proteinExistence type="predicted"/>
<organism evidence="2 3">
    <name type="scientific">Acetoanaerobium noterae</name>
    <dbReference type="NCBI Taxonomy" id="745369"/>
    <lineage>
        <taxon>Bacteria</taxon>
        <taxon>Bacillati</taxon>
        <taxon>Bacillota</taxon>
        <taxon>Clostridia</taxon>
        <taxon>Peptostreptococcales</taxon>
        <taxon>Filifactoraceae</taxon>
        <taxon>Acetoanaerobium</taxon>
    </lineage>
</organism>
<feature type="domain" description="Calcineurin-like phosphoesterase" evidence="1">
    <location>
        <begin position="1"/>
        <end position="194"/>
    </location>
</feature>
<evidence type="ECO:0000259" key="1">
    <source>
        <dbReference type="Pfam" id="PF00149"/>
    </source>
</evidence>
<dbReference type="OrthoDB" id="8610138at2"/>
<protein>
    <recommendedName>
        <fullName evidence="1">Calcineurin-like phosphoesterase domain-containing protein</fullName>
    </recommendedName>
</protein>
<gene>
    <name evidence="2" type="ORF">SAMN02745120_1484</name>
</gene>
<keyword evidence="3" id="KW-1185">Reference proteome</keyword>
<dbReference type="InterPro" id="IPR014578">
    <property type="entry name" value="Pesterase_CT488"/>
</dbReference>
<dbReference type="Gene3D" id="3.60.21.10">
    <property type="match status" value="1"/>
</dbReference>
<dbReference type="SUPFAM" id="SSF56300">
    <property type="entry name" value="Metallo-dependent phosphatases"/>
    <property type="match status" value="1"/>
</dbReference>
<sequence length="227" mass="26453">MKIYAIGDLHLSSNSNKPMDIFGWHNHKERIFEDWKARVKPEDLVLLVGDTSWAIHLDEAKQDLQEIAELPGTKVLIKGNHDYWWSTLSKMNKLYDNMFFLHNNVYVFGDYVICGTRGWLCPNETKFTEEDLKVYEREAMRFKNSLDKAKTTGAKTIIAMLHYPPTNELFENSLFTALINEYNVDKVVYGHLHGNDFFKTGLQGRVNNVEYSLVSCDYLDFKLKELI</sequence>
<dbReference type="EMBL" id="FUYN01000003">
    <property type="protein sequence ID" value="SKB44322.1"/>
    <property type="molecule type" value="Genomic_DNA"/>
</dbReference>
<dbReference type="RefSeq" id="WP_079589367.1">
    <property type="nucleotide sequence ID" value="NZ_FUYN01000003.1"/>
</dbReference>
<dbReference type="GO" id="GO:0016787">
    <property type="term" value="F:hydrolase activity"/>
    <property type="evidence" value="ECO:0007669"/>
    <property type="project" value="InterPro"/>
</dbReference>
<dbReference type="InterPro" id="IPR029052">
    <property type="entry name" value="Metallo-depent_PP-like"/>
</dbReference>